<dbReference type="PRINTS" id="PR00081">
    <property type="entry name" value="GDHRDH"/>
</dbReference>
<keyword evidence="5" id="KW-1185">Reference proteome</keyword>
<comment type="similarity">
    <text evidence="1 3">Belongs to the short-chain dehydrogenases/reductases (SDR) family.</text>
</comment>
<proteinExistence type="inferred from homology"/>
<dbReference type="STRING" id="1509407.A0A0L1J445"/>
<dbReference type="PRINTS" id="PR00080">
    <property type="entry name" value="SDRFAMILY"/>
</dbReference>
<dbReference type="Pfam" id="PF00106">
    <property type="entry name" value="adh_short"/>
    <property type="match status" value="1"/>
</dbReference>
<dbReference type="SUPFAM" id="SSF51735">
    <property type="entry name" value="NAD(P)-binding Rossmann-fold domains"/>
    <property type="match status" value="1"/>
</dbReference>
<dbReference type="GO" id="GO:0016491">
    <property type="term" value="F:oxidoreductase activity"/>
    <property type="evidence" value="ECO:0007669"/>
    <property type="project" value="UniProtKB-KW"/>
</dbReference>
<dbReference type="InterPro" id="IPR051911">
    <property type="entry name" value="SDR_oxidoreductase"/>
</dbReference>
<dbReference type="InterPro" id="IPR036291">
    <property type="entry name" value="NAD(P)-bd_dom_sf"/>
</dbReference>
<dbReference type="RefSeq" id="XP_015407348.1">
    <property type="nucleotide sequence ID" value="XM_015550763.1"/>
</dbReference>
<evidence type="ECO:0000313" key="4">
    <source>
        <dbReference type="EMBL" id="KNG86425.1"/>
    </source>
</evidence>
<keyword evidence="2" id="KW-0560">Oxidoreductase</keyword>
<protein>
    <submittedName>
        <fullName evidence="4">Uncharacterized protein</fullName>
    </submittedName>
</protein>
<evidence type="ECO:0000256" key="2">
    <source>
        <dbReference type="ARBA" id="ARBA00023002"/>
    </source>
</evidence>
<dbReference type="EMBL" id="JNOM01000116">
    <property type="protein sequence ID" value="KNG86425.1"/>
    <property type="molecule type" value="Genomic_DNA"/>
</dbReference>
<comment type="caution">
    <text evidence="4">The sequence shown here is derived from an EMBL/GenBank/DDBJ whole genome shotgun (WGS) entry which is preliminary data.</text>
</comment>
<reference evidence="4 5" key="1">
    <citation type="submission" date="2014-06" db="EMBL/GenBank/DDBJ databases">
        <title>The Genome of the Aflatoxigenic Filamentous Fungus Aspergillus nomius.</title>
        <authorList>
            <person name="Moore M.G."/>
            <person name="Shannon B.M."/>
            <person name="Brian M.M."/>
        </authorList>
    </citation>
    <scope>NUCLEOTIDE SEQUENCE [LARGE SCALE GENOMIC DNA]</scope>
    <source>
        <strain evidence="4 5">NRRL 13137</strain>
    </source>
</reference>
<evidence type="ECO:0000256" key="1">
    <source>
        <dbReference type="ARBA" id="ARBA00006484"/>
    </source>
</evidence>
<accession>A0A0L1J445</accession>
<dbReference type="GeneID" id="26807310"/>
<dbReference type="PANTHER" id="PTHR43976:SF16">
    <property type="entry name" value="SHORT-CHAIN DEHYDROGENASE_REDUCTASE FAMILY PROTEIN"/>
    <property type="match status" value="1"/>
</dbReference>
<dbReference type="PANTHER" id="PTHR43976">
    <property type="entry name" value="SHORT CHAIN DEHYDROGENASE"/>
    <property type="match status" value="1"/>
</dbReference>
<gene>
    <name evidence="4" type="ORF">ANOM_005506</name>
</gene>
<evidence type="ECO:0000256" key="3">
    <source>
        <dbReference type="RuleBase" id="RU000363"/>
    </source>
</evidence>
<dbReference type="AlphaFoldDB" id="A0A0L1J445"/>
<evidence type="ECO:0000313" key="5">
    <source>
        <dbReference type="Proteomes" id="UP000037505"/>
    </source>
</evidence>
<name>A0A0L1J445_ASPN3</name>
<dbReference type="CDD" id="cd05374">
    <property type="entry name" value="17beta-HSD-like_SDR_c"/>
    <property type="match status" value="1"/>
</dbReference>
<organism evidence="4 5">
    <name type="scientific">Aspergillus nomiae NRRL (strain ATCC 15546 / NRRL 13137 / CBS 260.88 / M93)</name>
    <dbReference type="NCBI Taxonomy" id="1509407"/>
    <lineage>
        <taxon>Eukaryota</taxon>
        <taxon>Fungi</taxon>
        <taxon>Dikarya</taxon>
        <taxon>Ascomycota</taxon>
        <taxon>Pezizomycotina</taxon>
        <taxon>Eurotiomycetes</taxon>
        <taxon>Eurotiomycetidae</taxon>
        <taxon>Eurotiales</taxon>
        <taxon>Aspergillaceae</taxon>
        <taxon>Aspergillus</taxon>
        <taxon>Aspergillus subgen. Circumdati</taxon>
    </lineage>
</organism>
<dbReference type="InterPro" id="IPR002347">
    <property type="entry name" value="SDR_fam"/>
</dbReference>
<dbReference type="OrthoDB" id="1274115at2759"/>
<dbReference type="Gene3D" id="3.40.50.720">
    <property type="entry name" value="NAD(P)-binding Rossmann-like Domain"/>
    <property type="match status" value="1"/>
</dbReference>
<sequence>MTRVWFITGCSRGLGLAIAEAALTAGDYVIATARKPEQLAGLTGKYGSNRVFTIALDVSDNDQVIEVVKAGHEIFGRIDIVVNNAGYANSVAVEDIDIDDFRAQVDVNLFGVVYVSKAVLPILRQQKSGHIFQISSVGGRLGVPGLSAYQCAKWAVGGFSTVLAREVAPFGINVTVLEPGGMRTDWAGSSMQTPPVSKPYESTVGYVADLHRKNLGNEPSIPSKVANIVLRLSKEEEPPLRLLIGPDAVEHAEKAAEALAASDAKWRALSVSST</sequence>
<dbReference type="Proteomes" id="UP000037505">
    <property type="component" value="Unassembled WGS sequence"/>
</dbReference>
<dbReference type="NCBIfam" id="NF006114">
    <property type="entry name" value="PRK08263.1"/>
    <property type="match status" value="1"/>
</dbReference>